<dbReference type="RefSeq" id="WP_192961292.1">
    <property type="nucleotide sequence ID" value="NZ_QKOF01000003.1"/>
</dbReference>
<name>A0A842YKM5_METTF</name>
<organism evidence="2 3">
    <name type="scientific">Methanothermobacter thermautotrophicus</name>
    <name type="common">Methanobacterium thermoformicicum</name>
    <dbReference type="NCBI Taxonomy" id="145262"/>
    <lineage>
        <taxon>Archaea</taxon>
        <taxon>Methanobacteriati</taxon>
        <taxon>Methanobacteriota</taxon>
        <taxon>Methanomada group</taxon>
        <taxon>Methanobacteria</taxon>
        <taxon>Methanobacteriales</taxon>
        <taxon>Methanobacteriaceae</taxon>
        <taxon>Methanothermobacter</taxon>
    </lineage>
</organism>
<dbReference type="EMBL" id="QKOF01000003">
    <property type="protein sequence ID" value="MBE2899507.1"/>
    <property type="molecule type" value="Genomic_DNA"/>
</dbReference>
<evidence type="ECO:0000313" key="2">
    <source>
        <dbReference type="EMBL" id="MBE2899507.1"/>
    </source>
</evidence>
<feature type="domain" description="Methyltransferase type 11" evidence="1">
    <location>
        <begin position="56"/>
        <end position="132"/>
    </location>
</feature>
<dbReference type="InterPro" id="IPR029063">
    <property type="entry name" value="SAM-dependent_MTases_sf"/>
</dbReference>
<dbReference type="Pfam" id="PF08241">
    <property type="entry name" value="Methyltransf_11"/>
    <property type="match status" value="1"/>
</dbReference>
<gene>
    <name evidence="2" type="ORF">DNK57_01510</name>
</gene>
<dbReference type="SUPFAM" id="SSF53335">
    <property type="entry name" value="S-adenosyl-L-methionine-dependent methyltransferases"/>
    <property type="match status" value="1"/>
</dbReference>
<proteinExistence type="predicted"/>
<comment type="caution">
    <text evidence="2">The sequence shown here is derived from an EMBL/GenBank/DDBJ whole genome shotgun (WGS) entry which is preliminary data.</text>
</comment>
<dbReference type="OrthoDB" id="1018at2157"/>
<dbReference type="InterPro" id="IPR013216">
    <property type="entry name" value="Methyltransf_11"/>
</dbReference>
<sequence>MDEIEKEKRWWEEHIDDESELKKPCRSYYEYSRWRKTFGLIIDHYDFDEKRVFVGGCGSGIFEKQVNRVSKPKMMVGLDLSDKMIKLARIRNKNLENVRFIQGNLEGTRLPSNYFDVAVIIDALHHVPIPQRH</sequence>
<dbReference type="GO" id="GO:0008757">
    <property type="term" value="F:S-adenosylmethionine-dependent methyltransferase activity"/>
    <property type="evidence" value="ECO:0007669"/>
    <property type="project" value="InterPro"/>
</dbReference>
<dbReference type="Gene3D" id="3.40.50.150">
    <property type="entry name" value="Vaccinia Virus protein VP39"/>
    <property type="match status" value="1"/>
</dbReference>
<evidence type="ECO:0000259" key="1">
    <source>
        <dbReference type="Pfam" id="PF08241"/>
    </source>
</evidence>
<dbReference type="CDD" id="cd02440">
    <property type="entry name" value="AdoMet_MTases"/>
    <property type="match status" value="1"/>
</dbReference>
<protein>
    <recommendedName>
        <fullName evidence="1">Methyltransferase type 11 domain-containing protein</fullName>
    </recommendedName>
</protein>
<dbReference type="AlphaFoldDB" id="A0A842YKM5"/>
<accession>A0A842YKM5</accession>
<dbReference type="Proteomes" id="UP000646659">
    <property type="component" value="Unassembled WGS sequence"/>
</dbReference>
<reference evidence="2" key="1">
    <citation type="submission" date="2018-06" db="EMBL/GenBank/DDBJ databases">
        <title>Draft genome sequence of Methanothermobacter thermautotrophicus Strain WHS, a thermophilic, hydrogenotrophic methanogen isolated from Washburn Hot Springs in Yellowstone National Park, USA.</title>
        <authorList>
            <person name="Mckay L.J."/>
            <person name="Klingelsmith K."/>
            <person name="Inskeep W.P."/>
            <person name="Fields M.W."/>
        </authorList>
    </citation>
    <scope>NUCLEOTIDE SEQUENCE</scope>
    <source>
        <strain evidence="2">WHS</strain>
    </source>
</reference>
<evidence type="ECO:0000313" key="3">
    <source>
        <dbReference type="Proteomes" id="UP000646659"/>
    </source>
</evidence>